<evidence type="ECO:0000313" key="5">
    <source>
        <dbReference type="EMBL" id="AWU77467.1"/>
    </source>
</evidence>
<evidence type="ECO:0000256" key="1">
    <source>
        <dbReference type="ARBA" id="ARBA00022443"/>
    </source>
</evidence>
<dbReference type="EMBL" id="CP028776">
    <property type="protein sequence ID" value="AWU77467.1"/>
    <property type="molecule type" value="Genomic_DNA"/>
</dbReference>
<keyword evidence="1 2" id="KW-0728">SH3 domain</keyword>
<name>A0A1V2LIL8_PICKU</name>
<dbReference type="InterPro" id="IPR050384">
    <property type="entry name" value="Endophilin_SH3RF"/>
</dbReference>
<feature type="region of interest" description="Disordered" evidence="3">
    <location>
        <begin position="111"/>
        <end position="178"/>
    </location>
</feature>
<evidence type="ECO:0000313" key="6">
    <source>
        <dbReference type="EMBL" id="ONH71607.1"/>
    </source>
</evidence>
<dbReference type="EMBL" id="MQVM01000031">
    <property type="protein sequence ID" value="ONH71607.1"/>
    <property type="molecule type" value="Genomic_DNA"/>
</dbReference>
<evidence type="ECO:0000256" key="2">
    <source>
        <dbReference type="PROSITE-ProRule" id="PRU00192"/>
    </source>
</evidence>
<dbReference type="SMART" id="SM00326">
    <property type="entry name" value="SH3"/>
    <property type="match status" value="1"/>
</dbReference>
<dbReference type="VEuPathDB" id="FungiDB:C5L36_0D02100"/>
<dbReference type="PROSITE" id="PS50002">
    <property type="entry name" value="SH3"/>
    <property type="match status" value="1"/>
</dbReference>
<evidence type="ECO:0000256" key="3">
    <source>
        <dbReference type="SAM" id="MobiDB-lite"/>
    </source>
</evidence>
<organism evidence="6 7">
    <name type="scientific">Pichia kudriavzevii</name>
    <name type="common">Yeast</name>
    <name type="synonym">Issatchenkia orientalis</name>
    <dbReference type="NCBI Taxonomy" id="4909"/>
    <lineage>
        <taxon>Eukaryota</taxon>
        <taxon>Fungi</taxon>
        <taxon>Dikarya</taxon>
        <taxon>Ascomycota</taxon>
        <taxon>Saccharomycotina</taxon>
        <taxon>Pichiomycetes</taxon>
        <taxon>Pichiales</taxon>
        <taxon>Pichiaceae</taxon>
        <taxon>Pichia</taxon>
    </lineage>
</organism>
<protein>
    <submittedName>
        <fullName evidence="6">[PSI+] inducibility protein 3</fullName>
    </submittedName>
</protein>
<proteinExistence type="predicted"/>
<dbReference type="Proteomes" id="UP000249293">
    <property type="component" value="Chromosome 4"/>
</dbReference>
<dbReference type="InterPro" id="IPR001452">
    <property type="entry name" value="SH3_domain"/>
</dbReference>
<feature type="compositionally biased region" description="Pro residues" evidence="3">
    <location>
        <begin position="130"/>
        <end position="139"/>
    </location>
</feature>
<dbReference type="OrthoDB" id="6250593at2759"/>
<dbReference type="STRING" id="4909.A0A1V2LIL8"/>
<dbReference type="AlphaFoldDB" id="A0A1V2LIL8"/>
<dbReference type="SUPFAM" id="SSF50044">
    <property type="entry name" value="SH3-domain"/>
    <property type="match status" value="1"/>
</dbReference>
<evidence type="ECO:0000259" key="4">
    <source>
        <dbReference type="PROSITE" id="PS50002"/>
    </source>
</evidence>
<dbReference type="PANTHER" id="PTHR14167">
    <property type="entry name" value="SH3 DOMAIN-CONTAINING"/>
    <property type="match status" value="1"/>
</dbReference>
<dbReference type="PANTHER" id="PTHR14167:SF116">
    <property type="entry name" value="CAP, ISOFORM AC"/>
    <property type="match status" value="1"/>
</dbReference>
<feature type="compositionally biased region" description="Pro residues" evidence="3">
    <location>
        <begin position="163"/>
        <end position="173"/>
    </location>
</feature>
<feature type="domain" description="SH3" evidence="4">
    <location>
        <begin position="37"/>
        <end position="98"/>
    </location>
</feature>
<accession>A0A1V2LIL8</accession>
<reference evidence="6" key="2">
    <citation type="submission" date="2017-01" db="EMBL/GenBank/DDBJ databases">
        <authorList>
            <person name="Mah S.A."/>
            <person name="Swanson W.J."/>
            <person name="Moy G.W."/>
            <person name="Vacquier V.D."/>
        </authorList>
    </citation>
    <scope>NUCLEOTIDE SEQUENCE [LARGE SCALE GENOMIC DNA]</scope>
    <source>
        <strain evidence="6">129</strain>
    </source>
</reference>
<keyword evidence="8" id="KW-1185">Reference proteome</keyword>
<reference evidence="5 8" key="3">
    <citation type="submission" date="2018-06" db="EMBL/GenBank/DDBJ databases">
        <title>Population genomics shows no distinction between pathogenic Candida krusei and environmental Pichia kudriavzevii: One species, four names.</title>
        <authorList>
            <person name="Douglass A.P."/>
            <person name="Offei B."/>
            <person name="Braun-Galleani S."/>
            <person name="Coughlan A.Y."/>
            <person name="Martos A."/>
            <person name="Ortiz-Merino R.A."/>
            <person name="Byrne K.P."/>
            <person name="Wolfe K.H."/>
        </authorList>
    </citation>
    <scope>NUCLEOTIDE SEQUENCE [LARGE SCALE GENOMIC DNA]</scope>
    <source>
        <strain evidence="5 8">CBS573</strain>
    </source>
</reference>
<feature type="compositionally biased region" description="Polar residues" evidence="3">
    <location>
        <begin position="119"/>
        <end position="129"/>
    </location>
</feature>
<dbReference type="Proteomes" id="UP000189274">
    <property type="component" value="Unassembled WGS sequence"/>
</dbReference>
<sequence>MNKTAVSVDTIKREIDSLVREGALSTDKALEIKRLLPRVDKVVALYDFTPQQDDDLQLSQGDIIAVLEKPSDNWWKGTNTTTGTTGVFPANYVKPYVDSEDRDFDKEKLKERDRVLPQVPNNNKASSPTVEPPQGPPPYQQSYQQQPPQQYYQQQPPQQYYQQPPPQQYPPAAPYQQPVVQPVGQPYVQPYVQQPVQVQGQEQQSTMSKIGHQLGSAAIFGAGATIGSDLVNSIF</sequence>
<reference evidence="7" key="1">
    <citation type="journal article" date="2017" name="Genome Announc.">
        <title>Genome sequences of Cyberlindnera fabianii 65, Pichia kudriavzevii 129, and Saccharomyces cerevisiae 131 isolated from fermented masau fruits in Zimbabwe.</title>
        <authorList>
            <person name="van Rijswijck I.M.H."/>
            <person name="Derks M.F.L."/>
            <person name="Abee T."/>
            <person name="de Ridder D."/>
            <person name="Smid E.J."/>
        </authorList>
    </citation>
    <scope>NUCLEOTIDE SEQUENCE [LARGE SCALE GENOMIC DNA]</scope>
    <source>
        <strain evidence="7">129</strain>
    </source>
</reference>
<evidence type="ECO:0000313" key="8">
    <source>
        <dbReference type="Proteomes" id="UP000249293"/>
    </source>
</evidence>
<dbReference type="Gene3D" id="2.30.30.40">
    <property type="entry name" value="SH3 Domains"/>
    <property type="match status" value="1"/>
</dbReference>
<gene>
    <name evidence="6" type="ORF">BOH78_4381</name>
    <name evidence="5" type="ORF">C5L36_0D02100</name>
</gene>
<dbReference type="Pfam" id="PF00018">
    <property type="entry name" value="SH3_1"/>
    <property type="match status" value="1"/>
</dbReference>
<dbReference type="CDD" id="cd00174">
    <property type="entry name" value="SH3"/>
    <property type="match status" value="1"/>
</dbReference>
<evidence type="ECO:0000313" key="7">
    <source>
        <dbReference type="Proteomes" id="UP000189274"/>
    </source>
</evidence>
<dbReference type="PRINTS" id="PR00452">
    <property type="entry name" value="SH3DOMAIN"/>
</dbReference>
<dbReference type="InterPro" id="IPR036028">
    <property type="entry name" value="SH3-like_dom_sf"/>
</dbReference>
<feature type="compositionally biased region" description="Low complexity" evidence="3">
    <location>
        <begin position="140"/>
        <end position="162"/>
    </location>
</feature>